<keyword evidence="1" id="KW-1133">Transmembrane helix</keyword>
<dbReference type="Proteomes" id="UP001156682">
    <property type="component" value="Unassembled WGS sequence"/>
</dbReference>
<name>A0ABQ6A132_9GAMM</name>
<proteinExistence type="predicted"/>
<evidence type="ECO:0000313" key="3">
    <source>
        <dbReference type="Proteomes" id="UP001156682"/>
    </source>
</evidence>
<dbReference type="EMBL" id="BSOR01000020">
    <property type="protein sequence ID" value="GLR63839.1"/>
    <property type="molecule type" value="Genomic_DNA"/>
</dbReference>
<feature type="transmembrane region" description="Helical" evidence="1">
    <location>
        <begin position="55"/>
        <end position="72"/>
    </location>
</feature>
<sequence>MNIEYRWTESQFIRLALYDFELGPRSGRGKATMWLVIFTLIGLLAINIAHRGFTYSVWDLVLIAAGLCWYTLRGTLMKRMFKRAFKRSGMDGVNLKYSLDEEQLKIQVAAKPEHTLEWKQIKRVIRTQEGFLVYPGPRWLPAARIEDGRTTEELAAFLQRKVVDYRDKSQHKLKLKD</sequence>
<keyword evidence="1" id="KW-0472">Membrane</keyword>
<comment type="caution">
    <text evidence="2">The sequence shown here is derived from an EMBL/GenBank/DDBJ whole genome shotgun (WGS) entry which is preliminary data.</text>
</comment>
<accession>A0ABQ6A132</accession>
<organism evidence="2 3">
    <name type="scientific">Marinospirillum insulare</name>
    <dbReference type="NCBI Taxonomy" id="217169"/>
    <lineage>
        <taxon>Bacteria</taxon>
        <taxon>Pseudomonadati</taxon>
        <taxon>Pseudomonadota</taxon>
        <taxon>Gammaproteobacteria</taxon>
        <taxon>Oceanospirillales</taxon>
        <taxon>Oceanospirillaceae</taxon>
        <taxon>Marinospirillum</taxon>
    </lineage>
</organism>
<protein>
    <recommendedName>
        <fullName evidence="4">YcxB-like protein</fullName>
    </recommendedName>
</protein>
<evidence type="ECO:0000256" key="1">
    <source>
        <dbReference type="SAM" id="Phobius"/>
    </source>
</evidence>
<keyword evidence="1" id="KW-0812">Transmembrane</keyword>
<evidence type="ECO:0000313" key="2">
    <source>
        <dbReference type="EMBL" id="GLR63839.1"/>
    </source>
</evidence>
<keyword evidence="3" id="KW-1185">Reference proteome</keyword>
<dbReference type="RefSeq" id="WP_027850666.1">
    <property type="nucleotide sequence ID" value="NZ_BSOR01000020.1"/>
</dbReference>
<gene>
    <name evidence="2" type="ORF">GCM10007878_12760</name>
</gene>
<reference evidence="3" key="1">
    <citation type="journal article" date="2019" name="Int. J. Syst. Evol. Microbiol.">
        <title>The Global Catalogue of Microorganisms (GCM) 10K type strain sequencing project: providing services to taxonomists for standard genome sequencing and annotation.</title>
        <authorList>
            <consortium name="The Broad Institute Genomics Platform"/>
            <consortium name="The Broad Institute Genome Sequencing Center for Infectious Disease"/>
            <person name="Wu L."/>
            <person name="Ma J."/>
        </authorList>
    </citation>
    <scope>NUCLEOTIDE SEQUENCE [LARGE SCALE GENOMIC DNA]</scope>
    <source>
        <strain evidence="3">NBRC 100033</strain>
    </source>
</reference>
<evidence type="ECO:0008006" key="4">
    <source>
        <dbReference type="Google" id="ProtNLM"/>
    </source>
</evidence>
<feature type="transmembrane region" description="Helical" evidence="1">
    <location>
        <begin position="31"/>
        <end position="49"/>
    </location>
</feature>